<dbReference type="Pfam" id="PF08448">
    <property type="entry name" value="PAS_4"/>
    <property type="match status" value="1"/>
</dbReference>
<keyword evidence="1" id="KW-0378">Hydrolase</keyword>
<dbReference type="InterPro" id="IPR001932">
    <property type="entry name" value="PPM-type_phosphatase-like_dom"/>
</dbReference>
<dbReference type="InterPro" id="IPR036890">
    <property type="entry name" value="HATPase_C_sf"/>
</dbReference>
<evidence type="ECO:0000259" key="2">
    <source>
        <dbReference type="PROSITE" id="PS50801"/>
    </source>
</evidence>
<sequence length="640" mass="67625">MAGTEPEDAERPATVGSLYDQLPVLLMGLEGPELRMVAPNPAALANLGGRDAIGRSVREVFPEAEGQTYFERLEDVLRTGEPYTGTEWRIQLPTADGGFVERYMTFVLSPWRYPDGRIRGVAAVAQDVTEYVLEQRQAELDAEGFRRQILAAREIAGTLQQALLPTGLPVVPGLDIDARYLLAEADNAAGGDWYDAIPLPGGRVGLVIGDVVGHGVRAAAAMGQLRAVLRAFLLETADPLAAVERLDRFATTTRATTTATVCVAVIDPSSGALTYCSAGHPPPMVVPGDGGAARFLFAPGSRPLASSGEYVSVSEHLDLGDVLLLYSDGLVERPARTAKQATVDLLSAATQTAAGKAFALPGPARTSARVAEQTMELITRVTGHSDDVTLLVAHRCPPIEPLHREGTATTRTVGGWRVELDRWLHELEIDFATMIGLEHAVLEVTSNVVEHAYAGEAGPVALDVRLTTDGVVRVTVADQGTWRQPGERPGGRGLAMAGSMVERLTVDHGETGTEVVIEQRVSRPGRTSRVAARPVRGPGHGFTVAVDGPTVAVSGPVDIGSAAELNRVLRRVARHAVRPVTVDLGNVTHLASAGVQVLFDAVARAGSNGNRIILQAPAGSPAHHVMVLTALPHTTMNGSG</sequence>
<dbReference type="EMBL" id="VIVK01000001">
    <property type="protein sequence ID" value="TWD83048.1"/>
    <property type="molecule type" value="Genomic_DNA"/>
</dbReference>
<accession>A0A561BW37</accession>
<dbReference type="OrthoDB" id="163538at2"/>
<dbReference type="Gene3D" id="3.60.40.10">
    <property type="entry name" value="PPM-type phosphatase domain"/>
    <property type="match status" value="1"/>
</dbReference>
<dbReference type="Pfam" id="PF13581">
    <property type="entry name" value="HATPase_c_2"/>
    <property type="match status" value="1"/>
</dbReference>
<dbReference type="Gene3D" id="3.30.750.24">
    <property type="entry name" value="STAS domain"/>
    <property type="match status" value="1"/>
</dbReference>
<dbReference type="CDD" id="cd00130">
    <property type="entry name" value="PAS"/>
    <property type="match status" value="1"/>
</dbReference>
<name>A0A561BW37_9ACTN</name>
<protein>
    <submittedName>
        <fullName evidence="4">Anti-anti-sigma factor</fullName>
    </submittedName>
</protein>
<dbReference type="Pfam" id="PF07228">
    <property type="entry name" value="SpoIIE"/>
    <property type="match status" value="1"/>
</dbReference>
<dbReference type="PROSITE" id="PS51746">
    <property type="entry name" value="PPM_2"/>
    <property type="match status" value="1"/>
</dbReference>
<gene>
    <name evidence="4" type="ORF">FB561_4203</name>
</gene>
<organism evidence="4 5">
    <name type="scientific">Kribbella amoyensis</name>
    <dbReference type="NCBI Taxonomy" id="996641"/>
    <lineage>
        <taxon>Bacteria</taxon>
        <taxon>Bacillati</taxon>
        <taxon>Actinomycetota</taxon>
        <taxon>Actinomycetes</taxon>
        <taxon>Propionibacteriales</taxon>
        <taxon>Kribbellaceae</taxon>
        <taxon>Kribbella</taxon>
    </lineage>
</organism>
<dbReference type="InterPro" id="IPR013656">
    <property type="entry name" value="PAS_4"/>
</dbReference>
<dbReference type="Proteomes" id="UP000318380">
    <property type="component" value="Unassembled WGS sequence"/>
</dbReference>
<dbReference type="SUPFAM" id="SSF52091">
    <property type="entry name" value="SpoIIaa-like"/>
    <property type="match status" value="1"/>
</dbReference>
<dbReference type="InterPro" id="IPR058548">
    <property type="entry name" value="MlaB-like_STAS"/>
</dbReference>
<comment type="caution">
    <text evidence="4">The sequence shown here is derived from an EMBL/GenBank/DDBJ whole genome shotgun (WGS) entry which is preliminary data.</text>
</comment>
<evidence type="ECO:0000313" key="5">
    <source>
        <dbReference type="Proteomes" id="UP000318380"/>
    </source>
</evidence>
<dbReference type="SUPFAM" id="SSF55874">
    <property type="entry name" value="ATPase domain of HSP90 chaperone/DNA topoisomerase II/histidine kinase"/>
    <property type="match status" value="1"/>
</dbReference>
<dbReference type="InterPro" id="IPR036513">
    <property type="entry name" value="STAS_dom_sf"/>
</dbReference>
<dbReference type="SUPFAM" id="SSF81606">
    <property type="entry name" value="PP2C-like"/>
    <property type="match status" value="1"/>
</dbReference>
<dbReference type="Gene3D" id="3.30.565.10">
    <property type="entry name" value="Histidine kinase-like ATPase, C-terminal domain"/>
    <property type="match status" value="1"/>
</dbReference>
<dbReference type="RefSeq" id="WP_145809105.1">
    <property type="nucleotide sequence ID" value="NZ_VIVK01000001.1"/>
</dbReference>
<dbReference type="GO" id="GO:0016791">
    <property type="term" value="F:phosphatase activity"/>
    <property type="evidence" value="ECO:0007669"/>
    <property type="project" value="TreeGrafter"/>
</dbReference>
<feature type="domain" description="STAS" evidence="2">
    <location>
        <begin position="551"/>
        <end position="614"/>
    </location>
</feature>
<dbReference type="AlphaFoldDB" id="A0A561BW37"/>
<keyword evidence="5" id="KW-1185">Reference proteome</keyword>
<evidence type="ECO:0000259" key="3">
    <source>
        <dbReference type="PROSITE" id="PS51746"/>
    </source>
</evidence>
<reference evidence="4 5" key="1">
    <citation type="submission" date="2019-06" db="EMBL/GenBank/DDBJ databases">
        <title>Sequencing the genomes of 1000 actinobacteria strains.</title>
        <authorList>
            <person name="Klenk H.-P."/>
        </authorList>
    </citation>
    <scope>NUCLEOTIDE SEQUENCE [LARGE SCALE GENOMIC DNA]</scope>
    <source>
        <strain evidence="4 5">DSM 24683</strain>
    </source>
</reference>
<evidence type="ECO:0000313" key="4">
    <source>
        <dbReference type="EMBL" id="TWD83048.1"/>
    </source>
</evidence>
<dbReference type="PANTHER" id="PTHR43156">
    <property type="entry name" value="STAGE II SPORULATION PROTEIN E-RELATED"/>
    <property type="match status" value="1"/>
</dbReference>
<dbReference type="SMART" id="SM00331">
    <property type="entry name" value="PP2C_SIG"/>
    <property type="match status" value="1"/>
</dbReference>
<dbReference type="InterPro" id="IPR000014">
    <property type="entry name" value="PAS"/>
</dbReference>
<dbReference type="InterPro" id="IPR052016">
    <property type="entry name" value="Bact_Sigma-Reg"/>
</dbReference>
<dbReference type="SUPFAM" id="SSF55785">
    <property type="entry name" value="PYP-like sensor domain (PAS domain)"/>
    <property type="match status" value="1"/>
</dbReference>
<evidence type="ECO:0000256" key="1">
    <source>
        <dbReference type="ARBA" id="ARBA00022801"/>
    </source>
</evidence>
<dbReference type="Pfam" id="PF13466">
    <property type="entry name" value="STAS_2"/>
    <property type="match status" value="1"/>
</dbReference>
<dbReference type="InterPro" id="IPR002645">
    <property type="entry name" value="STAS_dom"/>
</dbReference>
<feature type="domain" description="PPM-type phosphatase" evidence="3">
    <location>
        <begin position="175"/>
        <end position="395"/>
    </location>
</feature>
<dbReference type="InterPro" id="IPR003594">
    <property type="entry name" value="HATPase_dom"/>
</dbReference>
<dbReference type="NCBIfam" id="TIGR00229">
    <property type="entry name" value="sensory_box"/>
    <property type="match status" value="1"/>
</dbReference>
<dbReference type="Gene3D" id="3.30.450.20">
    <property type="entry name" value="PAS domain"/>
    <property type="match status" value="1"/>
</dbReference>
<proteinExistence type="predicted"/>
<dbReference type="PANTHER" id="PTHR43156:SF2">
    <property type="entry name" value="STAGE II SPORULATION PROTEIN E"/>
    <property type="match status" value="1"/>
</dbReference>
<dbReference type="CDD" id="cd07043">
    <property type="entry name" value="STAS_anti-anti-sigma_factors"/>
    <property type="match status" value="1"/>
</dbReference>
<dbReference type="PROSITE" id="PS50801">
    <property type="entry name" value="STAS"/>
    <property type="match status" value="1"/>
</dbReference>
<dbReference type="InterPro" id="IPR035965">
    <property type="entry name" value="PAS-like_dom_sf"/>
</dbReference>
<dbReference type="CDD" id="cd16936">
    <property type="entry name" value="HATPase_RsbW-like"/>
    <property type="match status" value="1"/>
</dbReference>
<dbReference type="InterPro" id="IPR036457">
    <property type="entry name" value="PPM-type-like_dom_sf"/>
</dbReference>